<proteinExistence type="predicted"/>
<organism evidence="3 4">
    <name type="scientific">Methylobacterium platani</name>
    <dbReference type="NCBI Taxonomy" id="427683"/>
    <lineage>
        <taxon>Bacteria</taxon>
        <taxon>Pseudomonadati</taxon>
        <taxon>Pseudomonadota</taxon>
        <taxon>Alphaproteobacteria</taxon>
        <taxon>Hyphomicrobiales</taxon>
        <taxon>Methylobacteriaceae</taxon>
        <taxon>Methylobacterium</taxon>
    </lineage>
</organism>
<keyword evidence="2" id="KW-0732">Signal</keyword>
<gene>
    <name evidence="3" type="ORF">A5481_22825</name>
</gene>
<name>A0A179S5D5_9HYPH</name>
<evidence type="ECO:0000313" key="3">
    <source>
        <dbReference type="EMBL" id="OAS20193.1"/>
    </source>
</evidence>
<evidence type="ECO:0000313" key="4">
    <source>
        <dbReference type="Proteomes" id="UP000078316"/>
    </source>
</evidence>
<evidence type="ECO:0000256" key="1">
    <source>
        <dbReference type="SAM" id="MobiDB-lite"/>
    </source>
</evidence>
<reference evidence="3 4" key="1">
    <citation type="submission" date="2016-04" db="EMBL/GenBank/DDBJ databases">
        <authorList>
            <person name="Evans L.H."/>
            <person name="Alamgir A."/>
            <person name="Owens N."/>
            <person name="Weber N.D."/>
            <person name="Virtaneva K."/>
            <person name="Barbian K."/>
            <person name="Babar A."/>
            <person name="Rosenke K."/>
        </authorList>
    </citation>
    <scope>NUCLEOTIDE SEQUENCE [LARGE SCALE GENOMIC DNA]</scope>
    <source>
        <strain evidence="3 4">PMB02</strain>
    </source>
</reference>
<comment type="caution">
    <text evidence="3">The sequence shown here is derived from an EMBL/GenBank/DDBJ whole genome shotgun (WGS) entry which is preliminary data.</text>
</comment>
<evidence type="ECO:0000256" key="2">
    <source>
        <dbReference type="SAM" id="SignalP"/>
    </source>
</evidence>
<dbReference type="EMBL" id="LWHQ01000047">
    <property type="protein sequence ID" value="OAS20193.1"/>
    <property type="molecule type" value="Genomic_DNA"/>
</dbReference>
<feature type="compositionally biased region" description="Gly residues" evidence="1">
    <location>
        <begin position="24"/>
        <end position="37"/>
    </location>
</feature>
<dbReference type="Proteomes" id="UP000078316">
    <property type="component" value="Unassembled WGS sequence"/>
</dbReference>
<accession>A0A179S5D5</accession>
<protein>
    <submittedName>
        <fullName evidence="3">Uncharacterized protein</fullName>
    </submittedName>
</protein>
<feature type="region of interest" description="Disordered" evidence="1">
    <location>
        <begin position="22"/>
        <end position="92"/>
    </location>
</feature>
<sequence>MRHLTLLAAALALPLLAAGAARADGGGEGRMPAGGGHMSSYVGSPYHDPRSAHSQRNGTGQILGAPMMADPATRLLPRGAGQPTWAAQPGRR</sequence>
<feature type="chain" id="PRO_5008105622" evidence="2">
    <location>
        <begin position="24"/>
        <end position="92"/>
    </location>
</feature>
<feature type="signal peptide" evidence="2">
    <location>
        <begin position="1"/>
        <end position="23"/>
    </location>
</feature>
<dbReference type="AlphaFoldDB" id="A0A179S5D5"/>